<evidence type="ECO:0000256" key="7">
    <source>
        <dbReference type="SAM" id="Phobius"/>
    </source>
</evidence>
<sequence length="106" mass="11929">MSSDSITTPLTSRQKDTNMDKTGMSEKDIFSTVLVHCLLIIISPILTFFVFNFWIFSGLGLEAMTNNIYSAFAAVVVLHIALANFIYRAYHNTETIPGFDKLDKED</sequence>
<keyword evidence="3 7" id="KW-1133">Transmembrane helix</keyword>
<evidence type="ECO:0000256" key="1">
    <source>
        <dbReference type="ARBA" id="ARBA00022692"/>
    </source>
</evidence>
<keyword evidence="9" id="KW-1185">Reference proteome</keyword>
<dbReference type="OrthoDB" id="160405at2759"/>
<evidence type="ECO:0000313" key="8">
    <source>
        <dbReference type="EMBL" id="CAG7831223.1"/>
    </source>
</evidence>
<evidence type="ECO:0000256" key="2">
    <source>
        <dbReference type="ARBA" id="ARBA00022824"/>
    </source>
</evidence>
<feature type="region of interest" description="Disordered" evidence="6">
    <location>
        <begin position="1"/>
        <end position="22"/>
    </location>
</feature>
<evidence type="ECO:0000256" key="6">
    <source>
        <dbReference type="SAM" id="MobiDB-lite"/>
    </source>
</evidence>
<proteinExistence type="predicted"/>
<evidence type="ECO:0000256" key="4">
    <source>
        <dbReference type="ARBA" id="ARBA00023136"/>
    </source>
</evidence>
<keyword evidence="2" id="KW-0256">Endoplasmic reticulum</keyword>
<reference evidence="8" key="1">
    <citation type="submission" date="2021-06" db="EMBL/GenBank/DDBJ databases">
        <authorList>
            <person name="Hodson N. C."/>
            <person name="Mongue J. A."/>
            <person name="Jaron S. K."/>
        </authorList>
    </citation>
    <scope>NUCLEOTIDE SEQUENCE</scope>
</reference>
<dbReference type="Pfam" id="PF09446">
    <property type="entry name" value="VMA21"/>
    <property type="match status" value="1"/>
</dbReference>
<evidence type="ECO:0008006" key="10">
    <source>
        <dbReference type="Google" id="ProtNLM"/>
    </source>
</evidence>
<dbReference type="GO" id="GO:0031410">
    <property type="term" value="C:cytoplasmic vesicle"/>
    <property type="evidence" value="ECO:0007669"/>
    <property type="project" value="UniProtKB-KW"/>
</dbReference>
<evidence type="ECO:0000256" key="5">
    <source>
        <dbReference type="ARBA" id="ARBA00023329"/>
    </source>
</evidence>
<keyword evidence="4 7" id="KW-0472">Membrane</keyword>
<feature type="compositionally biased region" description="Polar residues" evidence="6">
    <location>
        <begin position="1"/>
        <end position="12"/>
    </location>
</feature>
<accession>A0A8J2PI66</accession>
<dbReference type="GO" id="GO:0070072">
    <property type="term" value="P:vacuolar proton-transporting V-type ATPase complex assembly"/>
    <property type="evidence" value="ECO:0007669"/>
    <property type="project" value="InterPro"/>
</dbReference>
<name>A0A8J2PI66_9HEXA</name>
<dbReference type="PANTHER" id="PTHR31792">
    <property type="entry name" value="VACUOLAR ATPASE ASSEMBLY INTEGRAL MEMBRANE PROTEIN VMA21"/>
    <property type="match status" value="1"/>
</dbReference>
<feature type="transmembrane region" description="Helical" evidence="7">
    <location>
        <begin position="68"/>
        <end position="87"/>
    </location>
</feature>
<organism evidence="8 9">
    <name type="scientific">Allacma fusca</name>
    <dbReference type="NCBI Taxonomy" id="39272"/>
    <lineage>
        <taxon>Eukaryota</taxon>
        <taxon>Metazoa</taxon>
        <taxon>Ecdysozoa</taxon>
        <taxon>Arthropoda</taxon>
        <taxon>Hexapoda</taxon>
        <taxon>Collembola</taxon>
        <taxon>Symphypleona</taxon>
        <taxon>Sminthuridae</taxon>
        <taxon>Allacma</taxon>
    </lineage>
</organism>
<dbReference type="PANTHER" id="PTHR31792:SF6">
    <property type="entry name" value="VACUOLAR ATPASE ASSEMBLY INTEGRAL MEMBRANE PROTEIN VMA21 HOMOLOG"/>
    <property type="match status" value="1"/>
</dbReference>
<dbReference type="EMBL" id="CAJVCH010559414">
    <property type="protein sequence ID" value="CAG7831223.1"/>
    <property type="molecule type" value="Genomic_DNA"/>
</dbReference>
<dbReference type="InterPro" id="IPR019013">
    <property type="entry name" value="Vma21"/>
</dbReference>
<evidence type="ECO:0000256" key="3">
    <source>
        <dbReference type="ARBA" id="ARBA00022989"/>
    </source>
</evidence>
<protein>
    <recommendedName>
        <fullName evidence="10">Vacuolar ATPase assembly integral membrane protein VMA21 homolog</fullName>
    </recommendedName>
</protein>
<feature type="transmembrane region" description="Helical" evidence="7">
    <location>
        <begin position="29"/>
        <end position="56"/>
    </location>
</feature>
<evidence type="ECO:0000313" key="9">
    <source>
        <dbReference type="Proteomes" id="UP000708208"/>
    </source>
</evidence>
<feature type="compositionally biased region" description="Basic and acidic residues" evidence="6">
    <location>
        <begin position="13"/>
        <end position="22"/>
    </location>
</feature>
<comment type="caution">
    <text evidence="8">The sequence shown here is derived from an EMBL/GenBank/DDBJ whole genome shotgun (WGS) entry which is preliminary data.</text>
</comment>
<keyword evidence="5" id="KW-0968">Cytoplasmic vesicle</keyword>
<dbReference type="Proteomes" id="UP000708208">
    <property type="component" value="Unassembled WGS sequence"/>
</dbReference>
<dbReference type="AlphaFoldDB" id="A0A8J2PI66"/>
<keyword evidence="1 7" id="KW-0812">Transmembrane</keyword>
<gene>
    <name evidence="8" type="ORF">AFUS01_LOCUS40976</name>
</gene>
<dbReference type="GO" id="GO:0005789">
    <property type="term" value="C:endoplasmic reticulum membrane"/>
    <property type="evidence" value="ECO:0007669"/>
    <property type="project" value="TreeGrafter"/>
</dbReference>